<evidence type="ECO:0000259" key="9">
    <source>
        <dbReference type="PROSITE" id="PS51330"/>
    </source>
</evidence>
<dbReference type="GO" id="GO:0006730">
    <property type="term" value="P:one-carbon metabolic process"/>
    <property type="evidence" value="ECO:0007669"/>
    <property type="project" value="UniProtKB-KW"/>
</dbReference>
<evidence type="ECO:0000256" key="3">
    <source>
        <dbReference type="ARBA" id="ARBA00018886"/>
    </source>
</evidence>
<evidence type="ECO:0000256" key="1">
    <source>
        <dbReference type="ARBA" id="ARBA00004903"/>
    </source>
</evidence>
<organism evidence="10 11">
    <name type="scientific">Scheffersomyces spartinae</name>
    <dbReference type="NCBI Taxonomy" id="45513"/>
    <lineage>
        <taxon>Eukaryota</taxon>
        <taxon>Fungi</taxon>
        <taxon>Dikarya</taxon>
        <taxon>Ascomycota</taxon>
        <taxon>Saccharomycotina</taxon>
        <taxon>Pichiomycetes</taxon>
        <taxon>Debaryomycetaceae</taxon>
        <taxon>Scheffersomyces</taxon>
    </lineage>
</organism>
<evidence type="ECO:0000313" key="10">
    <source>
        <dbReference type="EMBL" id="KAG7191456.1"/>
    </source>
</evidence>
<dbReference type="PRINTS" id="PR00070">
    <property type="entry name" value="DHFR"/>
</dbReference>
<dbReference type="InterPro" id="IPR012259">
    <property type="entry name" value="DHFR"/>
</dbReference>
<dbReference type="Proteomes" id="UP000790833">
    <property type="component" value="Unassembled WGS sequence"/>
</dbReference>
<keyword evidence="8" id="KW-0732">Signal</keyword>
<dbReference type="RefSeq" id="XP_043047008.1">
    <property type="nucleotide sequence ID" value="XM_043193867.1"/>
</dbReference>
<dbReference type="EMBL" id="JAHMUF010000029">
    <property type="protein sequence ID" value="KAG7191456.1"/>
    <property type="molecule type" value="Genomic_DNA"/>
</dbReference>
<evidence type="ECO:0000256" key="4">
    <source>
        <dbReference type="ARBA" id="ARBA00022563"/>
    </source>
</evidence>
<evidence type="ECO:0000313" key="11">
    <source>
        <dbReference type="Proteomes" id="UP000790833"/>
    </source>
</evidence>
<accession>A0A9P8AGD4</accession>
<dbReference type="GO" id="GO:0050661">
    <property type="term" value="F:NADP binding"/>
    <property type="evidence" value="ECO:0007669"/>
    <property type="project" value="InterPro"/>
</dbReference>
<dbReference type="SUPFAM" id="SSF53597">
    <property type="entry name" value="Dihydrofolate reductase-like"/>
    <property type="match status" value="1"/>
</dbReference>
<keyword evidence="4" id="KW-0554">One-carbon metabolism</keyword>
<dbReference type="PROSITE" id="PS51330">
    <property type="entry name" value="DHFR_2"/>
    <property type="match status" value="1"/>
</dbReference>
<comment type="caution">
    <text evidence="10">The sequence shown here is derived from an EMBL/GenBank/DDBJ whole genome shotgun (WGS) entry which is preliminary data.</text>
</comment>
<keyword evidence="6" id="KW-0560">Oxidoreductase</keyword>
<dbReference type="GO" id="GO:0046655">
    <property type="term" value="P:folic acid metabolic process"/>
    <property type="evidence" value="ECO:0007669"/>
    <property type="project" value="TreeGrafter"/>
</dbReference>
<protein>
    <recommendedName>
        <fullName evidence="3">Dihydrofolate reductase</fullName>
        <ecNumber evidence="2">1.5.1.3</ecNumber>
    </recommendedName>
</protein>
<sequence>MGSTPPIVIIVAALLPELGIGYQGKLPWRLSKEIKYFRDVTTGNKRNAVVMGRNTWNSIPNKFRPLKGRLNVVLSRTFQNELVTPELYHANSFDSAIDWISKDKAHEIERIFVIGGGELYNTVINDSRTLHLLITEIKNNLGEEVPMDTFLKFPIYQQHQQLEWKKMDEDKLKKFVGEDIEISQNNIEGDYTYDFTLWERT</sequence>
<dbReference type="GO" id="GO:0005739">
    <property type="term" value="C:mitochondrion"/>
    <property type="evidence" value="ECO:0007669"/>
    <property type="project" value="TreeGrafter"/>
</dbReference>
<dbReference type="PROSITE" id="PS00075">
    <property type="entry name" value="DHFR_1"/>
    <property type="match status" value="1"/>
</dbReference>
<dbReference type="CDD" id="cd00209">
    <property type="entry name" value="DHFR"/>
    <property type="match status" value="1"/>
</dbReference>
<dbReference type="AlphaFoldDB" id="A0A9P8AGD4"/>
<keyword evidence="11" id="KW-1185">Reference proteome</keyword>
<proteinExistence type="inferred from homology"/>
<evidence type="ECO:0000256" key="5">
    <source>
        <dbReference type="ARBA" id="ARBA00022857"/>
    </source>
</evidence>
<dbReference type="GeneID" id="66116506"/>
<evidence type="ECO:0000256" key="6">
    <source>
        <dbReference type="ARBA" id="ARBA00023002"/>
    </source>
</evidence>
<dbReference type="PANTHER" id="PTHR48069">
    <property type="entry name" value="DIHYDROFOLATE REDUCTASE"/>
    <property type="match status" value="1"/>
</dbReference>
<reference evidence="10" key="1">
    <citation type="submission" date="2021-03" db="EMBL/GenBank/DDBJ databases">
        <authorList>
            <person name="Palmer J.M."/>
        </authorList>
    </citation>
    <scope>NUCLEOTIDE SEQUENCE</scope>
    <source>
        <strain evidence="10">ARV_011</strain>
    </source>
</reference>
<keyword evidence="5" id="KW-0521">NADP</keyword>
<feature type="domain" description="DHFR" evidence="9">
    <location>
        <begin position="6"/>
        <end position="200"/>
    </location>
</feature>
<dbReference type="OrthoDB" id="414698at2759"/>
<feature type="chain" id="PRO_5040490654" description="Dihydrofolate reductase" evidence="8">
    <location>
        <begin position="22"/>
        <end position="201"/>
    </location>
</feature>
<evidence type="ECO:0000256" key="7">
    <source>
        <dbReference type="RuleBase" id="RU004474"/>
    </source>
</evidence>
<gene>
    <name evidence="10" type="primary">DFR1</name>
    <name evidence="10" type="ORF">KQ657_003132</name>
</gene>
<evidence type="ECO:0000256" key="8">
    <source>
        <dbReference type="SAM" id="SignalP"/>
    </source>
</evidence>
<comment type="pathway">
    <text evidence="1">Cofactor biosynthesis; tetrahydrofolate biosynthesis; 5,6,7,8-tetrahydrofolate from 7,8-dihydrofolate: step 1/1.</text>
</comment>
<dbReference type="InterPro" id="IPR017925">
    <property type="entry name" value="DHFR_CS"/>
</dbReference>
<comment type="similarity">
    <text evidence="7">Belongs to the dihydrofolate reductase family.</text>
</comment>
<name>A0A9P8AGD4_9ASCO</name>
<feature type="signal peptide" evidence="8">
    <location>
        <begin position="1"/>
        <end position="21"/>
    </location>
</feature>
<dbReference type="InterPro" id="IPR001796">
    <property type="entry name" value="DHFR_dom"/>
</dbReference>
<evidence type="ECO:0000256" key="2">
    <source>
        <dbReference type="ARBA" id="ARBA00012856"/>
    </source>
</evidence>
<dbReference type="PANTHER" id="PTHR48069:SF3">
    <property type="entry name" value="DIHYDROFOLATE REDUCTASE"/>
    <property type="match status" value="1"/>
</dbReference>
<dbReference type="EC" id="1.5.1.3" evidence="2"/>
<dbReference type="GO" id="GO:0046452">
    <property type="term" value="P:dihydrofolate metabolic process"/>
    <property type="evidence" value="ECO:0007669"/>
    <property type="project" value="TreeGrafter"/>
</dbReference>
<dbReference type="GO" id="GO:0046654">
    <property type="term" value="P:tetrahydrofolate biosynthetic process"/>
    <property type="evidence" value="ECO:0007669"/>
    <property type="project" value="InterPro"/>
</dbReference>
<dbReference type="InterPro" id="IPR024072">
    <property type="entry name" value="DHFR-like_dom_sf"/>
</dbReference>
<dbReference type="Pfam" id="PF00186">
    <property type="entry name" value="DHFR_1"/>
    <property type="match status" value="1"/>
</dbReference>
<dbReference type="Gene3D" id="3.40.430.10">
    <property type="entry name" value="Dihydrofolate Reductase, subunit A"/>
    <property type="match status" value="1"/>
</dbReference>
<dbReference type="GO" id="GO:0004146">
    <property type="term" value="F:dihydrofolate reductase activity"/>
    <property type="evidence" value="ECO:0007669"/>
    <property type="project" value="UniProtKB-EC"/>
</dbReference>